<comment type="caution">
    <text evidence="1">The sequence shown here is derived from an EMBL/GenBank/DDBJ whole genome shotgun (WGS) entry which is preliminary data.</text>
</comment>
<dbReference type="EMBL" id="SJOL01006491">
    <property type="protein sequence ID" value="TGZ65318.1"/>
    <property type="molecule type" value="Genomic_DNA"/>
</dbReference>
<protein>
    <submittedName>
        <fullName evidence="1">Uncharacterized protein</fullName>
    </submittedName>
</protein>
<name>A0A4S2LVN2_OPIFE</name>
<dbReference type="AlphaFoldDB" id="A0A4S2LVN2"/>
<keyword evidence="2" id="KW-1185">Reference proteome</keyword>
<sequence>MTNCCLGDLLDHDVCDQRHGKSRKRRTGRTKRTRRTVCCSTTVHEYRQRVLLYDETLVWKKLSGRR</sequence>
<gene>
    <name evidence="1" type="ORF">CRM22_005935</name>
</gene>
<reference evidence="1 2" key="1">
    <citation type="journal article" date="2019" name="BMC Genomics">
        <title>New insights from Opisthorchis felineus genome: update on genomics of the epidemiologically important liver flukes.</title>
        <authorList>
            <person name="Ershov N.I."/>
            <person name="Mordvinov V.A."/>
            <person name="Prokhortchouk E.B."/>
            <person name="Pakharukova M.Y."/>
            <person name="Gunbin K.V."/>
            <person name="Ustyantsev K."/>
            <person name="Genaev M.A."/>
            <person name="Blinov A.G."/>
            <person name="Mazur A."/>
            <person name="Boulygina E."/>
            <person name="Tsygankova S."/>
            <person name="Khrameeva E."/>
            <person name="Chekanov N."/>
            <person name="Fan G."/>
            <person name="Xiao A."/>
            <person name="Zhang H."/>
            <person name="Xu X."/>
            <person name="Yang H."/>
            <person name="Solovyev V."/>
            <person name="Lee S.M."/>
            <person name="Liu X."/>
            <person name="Afonnikov D.A."/>
            <person name="Skryabin K.G."/>
        </authorList>
    </citation>
    <scope>NUCLEOTIDE SEQUENCE [LARGE SCALE GENOMIC DNA]</scope>
    <source>
        <strain evidence="1">AK-0245</strain>
        <tissue evidence="1">Whole organism</tissue>
    </source>
</reference>
<accession>A0A4S2LVN2</accession>
<evidence type="ECO:0000313" key="2">
    <source>
        <dbReference type="Proteomes" id="UP000308267"/>
    </source>
</evidence>
<proteinExistence type="predicted"/>
<organism evidence="1 2">
    <name type="scientific">Opisthorchis felineus</name>
    <dbReference type="NCBI Taxonomy" id="147828"/>
    <lineage>
        <taxon>Eukaryota</taxon>
        <taxon>Metazoa</taxon>
        <taxon>Spiralia</taxon>
        <taxon>Lophotrochozoa</taxon>
        <taxon>Platyhelminthes</taxon>
        <taxon>Trematoda</taxon>
        <taxon>Digenea</taxon>
        <taxon>Opisthorchiida</taxon>
        <taxon>Opisthorchiata</taxon>
        <taxon>Opisthorchiidae</taxon>
        <taxon>Opisthorchis</taxon>
    </lineage>
</organism>
<evidence type="ECO:0000313" key="1">
    <source>
        <dbReference type="EMBL" id="TGZ65318.1"/>
    </source>
</evidence>
<dbReference type="Proteomes" id="UP000308267">
    <property type="component" value="Unassembled WGS sequence"/>
</dbReference>